<dbReference type="InterPro" id="IPR009057">
    <property type="entry name" value="Homeodomain-like_sf"/>
</dbReference>
<feature type="DNA-binding region" description="H-T-H motif" evidence="4">
    <location>
        <begin position="40"/>
        <end position="59"/>
    </location>
</feature>
<dbReference type="Pfam" id="PF17935">
    <property type="entry name" value="TetR_C_27"/>
    <property type="match status" value="1"/>
</dbReference>
<dbReference type="InParanoid" id="A0A423Q127"/>
<dbReference type="GO" id="GO:0000976">
    <property type="term" value="F:transcription cis-regulatory region binding"/>
    <property type="evidence" value="ECO:0007669"/>
    <property type="project" value="TreeGrafter"/>
</dbReference>
<evidence type="ECO:0000256" key="4">
    <source>
        <dbReference type="PROSITE-ProRule" id="PRU00335"/>
    </source>
</evidence>
<proteinExistence type="predicted"/>
<accession>A0A423Q127</accession>
<protein>
    <submittedName>
        <fullName evidence="6">AcrR family transcriptional regulator</fullName>
    </submittedName>
</protein>
<feature type="domain" description="HTH tetR-type" evidence="5">
    <location>
        <begin position="17"/>
        <end position="77"/>
    </location>
</feature>
<dbReference type="PANTHER" id="PTHR30055">
    <property type="entry name" value="HTH-TYPE TRANSCRIPTIONAL REGULATOR RUTR"/>
    <property type="match status" value="1"/>
</dbReference>
<dbReference type="InterPro" id="IPR050109">
    <property type="entry name" value="HTH-type_TetR-like_transc_reg"/>
</dbReference>
<reference evidence="6 7" key="1">
    <citation type="submission" date="2013-10" db="EMBL/GenBank/DDBJ databases">
        <title>Salinisphaera japonica YTM-1 Genome Sequencing.</title>
        <authorList>
            <person name="Lai Q."/>
            <person name="Li C."/>
            <person name="Shao Z."/>
        </authorList>
    </citation>
    <scope>NUCLEOTIDE SEQUENCE [LARGE SCALE GENOMIC DNA]</scope>
    <source>
        <strain evidence="6 7">YTM-1</strain>
    </source>
</reference>
<dbReference type="Gene3D" id="1.10.357.10">
    <property type="entry name" value="Tetracycline Repressor, domain 2"/>
    <property type="match status" value="1"/>
</dbReference>
<evidence type="ECO:0000313" key="7">
    <source>
        <dbReference type="Proteomes" id="UP000285310"/>
    </source>
</evidence>
<dbReference type="InterPro" id="IPR041478">
    <property type="entry name" value="TetR_C_27"/>
</dbReference>
<gene>
    <name evidence="6" type="ORF">SAJA_02120</name>
</gene>
<dbReference type="PANTHER" id="PTHR30055:SF234">
    <property type="entry name" value="HTH-TYPE TRANSCRIPTIONAL REGULATOR BETI"/>
    <property type="match status" value="1"/>
</dbReference>
<dbReference type="InterPro" id="IPR036271">
    <property type="entry name" value="Tet_transcr_reg_TetR-rel_C_sf"/>
</dbReference>
<dbReference type="OrthoDB" id="270177at2"/>
<name>A0A423Q127_9GAMM</name>
<dbReference type="Proteomes" id="UP000285310">
    <property type="component" value="Unassembled WGS sequence"/>
</dbReference>
<dbReference type="GO" id="GO:0003700">
    <property type="term" value="F:DNA-binding transcription factor activity"/>
    <property type="evidence" value="ECO:0007669"/>
    <property type="project" value="TreeGrafter"/>
</dbReference>
<sequence length="205" mass="23141">MSDTISEPTDLRGPEEHDIRGQIVVAAAEHFRRYGYYKTTVSDLARAIGFSKAYVYKFFASKQAIGEVICGQCLDRLMVEVKEAVHEAERPQEKIRRLFSTAAKAGLNLWFHDFKLYEIAASAATENWAPVGRYERQIEALIEEIVIAGRQSGAFERKTPLDETTRAINHALRPYMHPLLLEHNLDRADSAPLELASLVLRSLAP</sequence>
<keyword evidence="3" id="KW-0804">Transcription</keyword>
<dbReference type="SUPFAM" id="SSF48498">
    <property type="entry name" value="Tetracyclin repressor-like, C-terminal domain"/>
    <property type="match status" value="1"/>
</dbReference>
<evidence type="ECO:0000259" key="5">
    <source>
        <dbReference type="PROSITE" id="PS50977"/>
    </source>
</evidence>
<keyword evidence="2 4" id="KW-0238">DNA-binding</keyword>
<evidence type="ECO:0000313" key="6">
    <source>
        <dbReference type="EMBL" id="ROO31961.1"/>
    </source>
</evidence>
<dbReference type="InterPro" id="IPR001647">
    <property type="entry name" value="HTH_TetR"/>
</dbReference>
<evidence type="ECO:0000256" key="3">
    <source>
        <dbReference type="ARBA" id="ARBA00023163"/>
    </source>
</evidence>
<keyword evidence="1" id="KW-0805">Transcription regulation</keyword>
<evidence type="ECO:0000256" key="2">
    <source>
        <dbReference type="ARBA" id="ARBA00023125"/>
    </source>
</evidence>
<dbReference type="RefSeq" id="WP_123657003.1">
    <property type="nucleotide sequence ID" value="NZ_AYKG01000003.1"/>
</dbReference>
<keyword evidence="7" id="KW-1185">Reference proteome</keyword>
<organism evidence="6 7">
    <name type="scientific">Salinisphaera japonica YTM-1</name>
    <dbReference type="NCBI Taxonomy" id="1209778"/>
    <lineage>
        <taxon>Bacteria</taxon>
        <taxon>Pseudomonadati</taxon>
        <taxon>Pseudomonadota</taxon>
        <taxon>Gammaproteobacteria</taxon>
        <taxon>Salinisphaerales</taxon>
        <taxon>Salinisphaeraceae</taxon>
        <taxon>Salinisphaera</taxon>
    </lineage>
</organism>
<dbReference type="AlphaFoldDB" id="A0A423Q127"/>
<dbReference type="Pfam" id="PF00440">
    <property type="entry name" value="TetR_N"/>
    <property type="match status" value="1"/>
</dbReference>
<dbReference type="SUPFAM" id="SSF46689">
    <property type="entry name" value="Homeodomain-like"/>
    <property type="match status" value="1"/>
</dbReference>
<evidence type="ECO:0000256" key="1">
    <source>
        <dbReference type="ARBA" id="ARBA00023015"/>
    </source>
</evidence>
<dbReference type="PROSITE" id="PS50977">
    <property type="entry name" value="HTH_TETR_2"/>
    <property type="match status" value="1"/>
</dbReference>
<comment type="caution">
    <text evidence="6">The sequence shown here is derived from an EMBL/GenBank/DDBJ whole genome shotgun (WGS) entry which is preliminary data.</text>
</comment>
<dbReference type="EMBL" id="AYKG01000003">
    <property type="protein sequence ID" value="ROO31961.1"/>
    <property type="molecule type" value="Genomic_DNA"/>
</dbReference>